<comment type="similarity">
    <text evidence="1">Belongs to the UPF0162 family.</text>
</comment>
<dbReference type="Pfam" id="PF13369">
    <property type="entry name" value="Transglut_core2"/>
    <property type="match status" value="1"/>
</dbReference>
<protein>
    <submittedName>
        <fullName evidence="3">Protein sirB1</fullName>
    </submittedName>
</protein>
<dbReference type="PANTHER" id="PTHR31350">
    <property type="entry name" value="SI:DKEY-261L7.2"/>
    <property type="match status" value="1"/>
</dbReference>
<name>G5JC07_CROWT</name>
<dbReference type="GeneID" id="88768326"/>
<comment type="caution">
    <text evidence="3">The sequence shown here is derived from an EMBL/GenBank/DDBJ whole genome shotgun (WGS) entry which is preliminary data.</text>
</comment>
<evidence type="ECO:0000313" key="3">
    <source>
        <dbReference type="EMBL" id="EHJ10281.1"/>
    </source>
</evidence>
<dbReference type="PANTHER" id="PTHR31350:SF21">
    <property type="entry name" value="F-BOX ONLY PROTEIN 21"/>
    <property type="match status" value="1"/>
</dbReference>
<dbReference type="InterPro" id="IPR011990">
    <property type="entry name" value="TPR-like_helical_dom_sf"/>
</dbReference>
<dbReference type="Proteomes" id="UP000003477">
    <property type="component" value="Unassembled WGS sequence"/>
</dbReference>
<dbReference type="PATRIC" id="fig|423471.3.peg.4657"/>
<evidence type="ECO:0000256" key="1">
    <source>
        <dbReference type="ARBA" id="ARBA00007100"/>
    </source>
</evidence>
<dbReference type="EMBL" id="AESD01000738">
    <property type="protein sequence ID" value="EHJ10281.1"/>
    <property type="molecule type" value="Genomic_DNA"/>
</dbReference>
<organism evidence="3 4">
    <name type="scientific">Crocosphaera watsonii WH 0003</name>
    <dbReference type="NCBI Taxonomy" id="423471"/>
    <lineage>
        <taxon>Bacteria</taxon>
        <taxon>Bacillati</taxon>
        <taxon>Cyanobacteriota</taxon>
        <taxon>Cyanophyceae</taxon>
        <taxon>Oscillatoriophycideae</taxon>
        <taxon>Chroococcales</taxon>
        <taxon>Aphanothecaceae</taxon>
        <taxon>Crocosphaera</taxon>
    </lineage>
</organism>
<dbReference type="InterPro" id="IPR032698">
    <property type="entry name" value="SirB1_N"/>
</dbReference>
<proteinExistence type="inferred from homology"/>
<accession>G5JC07</accession>
<gene>
    <name evidence="3" type="ORF">CWATWH0003_4968</name>
</gene>
<feature type="domain" description="Protein SirB1 N-terminal" evidence="2">
    <location>
        <begin position="36"/>
        <end position="187"/>
    </location>
</feature>
<dbReference type="AlphaFoldDB" id="G5JC07"/>
<dbReference type="RefSeq" id="WP_007312765.1">
    <property type="nucleotide sequence ID" value="NZ_AESD01000738.1"/>
</dbReference>
<evidence type="ECO:0000259" key="2">
    <source>
        <dbReference type="Pfam" id="PF13369"/>
    </source>
</evidence>
<reference evidence="3 4" key="1">
    <citation type="journal article" date="2011" name="Front. Microbiol.">
        <title>Two Strains of Crocosphaera watsonii with Highly Conserved Genomes are Distinguished by Strain-Specific Features.</title>
        <authorList>
            <person name="Bench S.R."/>
            <person name="Ilikchyan I.N."/>
            <person name="Tripp H.J."/>
            <person name="Zehr J.P."/>
        </authorList>
    </citation>
    <scope>NUCLEOTIDE SEQUENCE [LARGE SCALE GENOMIC DNA]</scope>
    <source>
        <strain evidence="3 4">WH 0003</strain>
    </source>
</reference>
<dbReference type="Pfam" id="PF13371">
    <property type="entry name" value="TPR_9"/>
    <property type="match status" value="1"/>
</dbReference>
<evidence type="ECO:0000313" key="4">
    <source>
        <dbReference type="Proteomes" id="UP000003477"/>
    </source>
</evidence>
<dbReference type="Gene3D" id="1.25.40.10">
    <property type="entry name" value="Tetratricopeptide repeat domain"/>
    <property type="match status" value="1"/>
</dbReference>
<dbReference type="SUPFAM" id="SSF48452">
    <property type="entry name" value="TPR-like"/>
    <property type="match status" value="1"/>
</dbReference>
<sequence>MQSFFQETNKPDHKINLAKASLIYAKYQYPRLDIQDYLMTLDIISQRIKDELGKEVYPLKVIKTINKYLFKELGFKGNKDNYYDPDNSYLNQVIDKKTGIPITLSVIYLEIAKRLDFPMVGIGMPGHFLIRPEFENVGIFVDVFNQGEILFKEDCELKLKEIYQQPITLEEHFLTPVSNQQILGRMLTNLKYIYLNRQEYPKMLRIIELLLQLFPNHPLEIRDRGLLYYQLRQWEKATTDLQLYLSILPTAEDAPTIRQILQQMR</sequence>